<dbReference type="Gene3D" id="1.10.1200.10">
    <property type="entry name" value="ACP-like"/>
    <property type="match status" value="1"/>
</dbReference>
<dbReference type="Proteomes" id="UP001165367">
    <property type="component" value="Unassembled WGS sequence"/>
</dbReference>
<evidence type="ECO:0000256" key="3">
    <source>
        <dbReference type="SAM" id="Phobius"/>
    </source>
</evidence>
<keyword evidence="2" id="KW-0597">Phosphoprotein</keyword>
<dbReference type="SUPFAM" id="SSF47336">
    <property type="entry name" value="ACP-like"/>
    <property type="match status" value="1"/>
</dbReference>
<organism evidence="5 6">
    <name type="scientific">Terrimonas ginsenosidimutans</name>
    <dbReference type="NCBI Taxonomy" id="2908004"/>
    <lineage>
        <taxon>Bacteria</taxon>
        <taxon>Pseudomonadati</taxon>
        <taxon>Bacteroidota</taxon>
        <taxon>Chitinophagia</taxon>
        <taxon>Chitinophagales</taxon>
        <taxon>Chitinophagaceae</taxon>
        <taxon>Terrimonas</taxon>
    </lineage>
</organism>
<evidence type="ECO:0000313" key="5">
    <source>
        <dbReference type="EMBL" id="MCG2617115.1"/>
    </source>
</evidence>
<keyword evidence="3" id="KW-0472">Membrane</keyword>
<gene>
    <name evidence="5" type="ORF">LZZ85_22660</name>
</gene>
<proteinExistence type="predicted"/>
<keyword evidence="3" id="KW-1133">Transmembrane helix</keyword>
<evidence type="ECO:0000256" key="1">
    <source>
        <dbReference type="ARBA" id="ARBA00022450"/>
    </source>
</evidence>
<reference evidence="5" key="1">
    <citation type="submission" date="2022-01" db="EMBL/GenBank/DDBJ databases">
        <authorList>
            <person name="Jo J.-H."/>
            <person name="Im W.-T."/>
        </authorList>
    </citation>
    <scope>NUCLEOTIDE SEQUENCE</scope>
    <source>
        <strain evidence="5">NA20</strain>
    </source>
</reference>
<dbReference type="PROSITE" id="PS50075">
    <property type="entry name" value="CARRIER"/>
    <property type="match status" value="1"/>
</dbReference>
<evidence type="ECO:0000313" key="6">
    <source>
        <dbReference type="Proteomes" id="UP001165367"/>
    </source>
</evidence>
<dbReference type="RefSeq" id="WP_237875652.1">
    <property type="nucleotide sequence ID" value="NZ_JAKLTR010000017.1"/>
</dbReference>
<keyword evidence="3" id="KW-0812">Transmembrane</keyword>
<comment type="caution">
    <text evidence="5">The sequence shown here is derived from an EMBL/GenBank/DDBJ whole genome shotgun (WGS) entry which is preliminary data.</text>
</comment>
<dbReference type="PANTHER" id="PTHR20863:SF76">
    <property type="entry name" value="CARRIER DOMAIN-CONTAINING PROTEIN"/>
    <property type="match status" value="1"/>
</dbReference>
<name>A0ABS9KXS8_9BACT</name>
<dbReference type="EMBL" id="JAKLTR010000017">
    <property type="protein sequence ID" value="MCG2617115.1"/>
    <property type="molecule type" value="Genomic_DNA"/>
</dbReference>
<dbReference type="InterPro" id="IPR009081">
    <property type="entry name" value="PP-bd_ACP"/>
</dbReference>
<evidence type="ECO:0000256" key="2">
    <source>
        <dbReference type="ARBA" id="ARBA00022553"/>
    </source>
</evidence>
<feature type="domain" description="Carrier" evidence="4">
    <location>
        <begin position="1"/>
        <end position="42"/>
    </location>
</feature>
<dbReference type="InterPro" id="IPR003231">
    <property type="entry name" value="ACP"/>
</dbReference>
<dbReference type="PANTHER" id="PTHR20863">
    <property type="entry name" value="ACYL CARRIER PROTEIN"/>
    <property type="match status" value="1"/>
</dbReference>
<dbReference type="InterPro" id="IPR036736">
    <property type="entry name" value="ACP-like_sf"/>
</dbReference>
<protein>
    <recommendedName>
        <fullName evidence="4">Carrier domain-containing protein</fullName>
    </recommendedName>
</protein>
<feature type="transmembrane region" description="Helical" evidence="3">
    <location>
        <begin position="101"/>
        <end position="123"/>
    </location>
</feature>
<evidence type="ECO:0000259" key="4">
    <source>
        <dbReference type="PROSITE" id="PS50075"/>
    </source>
</evidence>
<keyword evidence="6" id="KW-1185">Reference proteome</keyword>
<feature type="transmembrane region" description="Helical" evidence="3">
    <location>
        <begin position="129"/>
        <end position="148"/>
    </location>
</feature>
<keyword evidence="1" id="KW-0596">Phosphopantetheine</keyword>
<sequence length="218" mass="24940">MGLDSVEILMKVEDTFGIKIPDQEAQQILTVRDFHSTVWRHVSGRHNSICRSQRLFYILRRSFAEKFEYPRRNRRQQYLQFSADTDLDLPDLVLERSWQTLLTGVGFASIAGGLLTSLTLIFFFNYSNWMLLLPVAGIVATSLFSELLNQKRTEISNGTMRDFTQQILALNYKKLAKSEGINRQEMELVVNYIIADKAGLDLEEVTPGKKIGDDLGID</sequence>
<accession>A0ABS9KXS8</accession>